<dbReference type="PANTHER" id="PTHR36966:SF1">
    <property type="entry name" value="REP-ASSOCIATED TYROSINE TRANSPOSASE"/>
    <property type="match status" value="1"/>
</dbReference>
<accession>A0A9D1DH18</accession>
<dbReference type="AlphaFoldDB" id="A0A9D1DH18"/>
<comment type="caution">
    <text evidence="2">The sequence shown here is derived from an EMBL/GenBank/DDBJ whole genome shotgun (WGS) entry which is preliminary data.</text>
</comment>
<dbReference type="Proteomes" id="UP000824239">
    <property type="component" value="Unassembled WGS sequence"/>
</dbReference>
<dbReference type="InterPro" id="IPR036515">
    <property type="entry name" value="Transposase_17_sf"/>
</dbReference>
<sequence>MDLPKRKPHRLTGYDYATCGAYFITCCTWKRRCLFWKREQDGTLSPWGILVEQTIREIPIRYPSIRLEQYAVMPNHVHLLLLLEEGSPSISTVINQMKGAATKRIGQAVWQKLYHDHIVRNERDYLEIRQYIATNPARWLEDCFYQAEEL</sequence>
<evidence type="ECO:0000313" key="3">
    <source>
        <dbReference type="Proteomes" id="UP000824239"/>
    </source>
</evidence>
<dbReference type="InterPro" id="IPR002686">
    <property type="entry name" value="Transposase_17"/>
</dbReference>
<dbReference type="SMART" id="SM01321">
    <property type="entry name" value="Y1_Tnp"/>
    <property type="match status" value="1"/>
</dbReference>
<evidence type="ECO:0000259" key="1">
    <source>
        <dbReference type="SMART" id="SM01321"/>
    </source>
</evidence>
<dbReference type="GO" id="GO:0004803">
    <property type="term" value="F:transposase activity"/>
    <property type="evidence" value="ECO:0007669"/>
    <property type="project" value="InterPro"/>
</dbReference>
<dbReference type="Gene3D" id="3.30.70.1290">
    <property type="entry name" value="Transposase IS200-like"/>
    <property type="match status" value="1"/>
</dbReference>
<dbReference type="GO" id="GO:0043565">
    <property type="term" value="F:sequence-specific DNA binding"/>
    <property type="evidence" value="ECO:0007669"/>
    <property type="project" value="TreeGrafter"/>
</dbReference>
<dbReference type="SUPFAM" id="SSF143422">
    <property type="entry name" value="Transposase IS200-like"/>
    <property type="match status" value="1"/>
</dbReference>
<reference evidence="2" key="2">
    <citation type="journal article" date="2021" name="PeerJ">
        <title>Extensive microbial diversity within the chicken gut microbiome revealed by metagenomics and culture.</title>
        <authorList>
            <person name="Gilroy R."/>
            <person name="Ravi A."/>
            <person name="Getino M."/>
            <person name="Pursley I."/>
            <person name="Horton D.L."/>
            <person name="Alikhan N.F."/>
            <person name="Baker D."/>
            <person name="Gharbi K."/>
            <person name="Hall N."/>
            <person name="Watson M."/>
            <person name="Adriaenssens E.M."/>
            <person name="Foster-Nyarko E."/>
            <person name="Jarju S."/>
            <person name="Secka A."/>
            <person name="Antonio M."/>
            <person name="Oren A."/>
            <person name="Chaudhuri R.R."/>
            <person name="La Ragione R."/>
            <person name="Hildebrand F."/>
            <person name="Pallen M.J."/>
        </authorList>
    </citation>
    <scope>NUCLEOTIDE SEQUENCE</scope>
    <source>
        <strain evidence="2">ChiBcec15-4380</strain>
    </source>
</reference>
<reference evidence="2" key="1">
    <citation type="submission" date="2020-10" db="EMBL/GenBank/DDBJ databases">
        <authorList>
            <person name="Gilroy R."/>
        </authorList>
    </citation>
    <scope>NUCLEOTIDE SEQUENCE</scope>
    <source>
        <strain evidence="2">ChiBcec15-4380</strain>
    </source>
</reference>
<dbReference type="EMBL" id="DVHE01000036">
    <property type="protein sequence ID" value="HIR50490.1"/>
    <property type="molecule type" value="Genomic_DNA"/>
</dbReference>
<proteinExistence type="predicted"/>
<gene>
    <name evidence="2" type="ORF">IAA53_04275</name>
</gene>
<dbReference type="PANTHER" id="PTHR36966">
    <property type="entry name" value="REP-ASSOCIATED TYROSINE TRANSPOSASE"/>
    <property type="match status" value="1"/>
</dbReference>
<evidence type="ECO:0000313" key="2">
    <source>
        <dbReference type="EMBL" id="HIR50490.1"/>
    </source>
</evidence>
<dbReference type="InterPro" id="IPR052715">
    <property type="entry name" value="RAYT_transposase"/>
</dbReference>
<feature type="domain" description="Transposase IS200-like" evidence="1">
    <location>
        <begin position="17"/>
        <end position="135"/>
    </location>
</feature>
<organism evidence="2 3">
    <name type="scientific">Candidatus Avoscillospira avicola</name>
    <dbReference type="NCBI Taxonomy" id="2840706"/>
    <lineage>
        <taxon>Bacteria</taxon>
        <taxon>Bacillati</taxon>
        <taxon>Bacillota</taxon>
        <taxon>Clostridia</taxon>
        <taxon>Eubacteriales</taxon>
        <taxon>Oscillospiraceae</taxon>
        <taxon>Oscillospiraceae incertae sedis</taxon>
        <taxon>Candidatus Avoscillospira</taxon>
    </lineage>
</organism>
<name>A0A9D1DH18_9FIRM</name>
<protein>
    <submittedName>
        <fullName evidence="2">Transposase</fullName>
    </submittedName>
</protein>
<dbReference type="Pfam" id="PF01797">
    <property type="entry name" value="Y1_Tnp"/>
    <property type="match status" value="1"/>
</dbReference>
<dbReference type="GO" id="GO:0006313">
    <property type="term" value="P:DNA transposition"/>
    <property type="evidence" value="ECO:0007669"/>
    <property type="project" value="InterPro"/>
</dbReference>